<feature type="compositionally biased region" description="Pro residues" evidence="13">
    <location>
        <begin position="221"/>
        <end position="238"/>
    </location>
</feature>
<keyword evidence="9 14" id="KW-1133">Transmembrane helix</keyword>
<keyword evidence="17" id="KW-1185">Reference proteome</keyword>
<evidence type="ECO:0000256" key="11">
    <source>
        <dbReference type="ARBA" id="ARBA00023136"/>
    </source>
</evidence>
<accession>A0A975IU76</accession>
<dbReference type="AlphaFoldDB" id="A0A975IU76"/>
<sequence length="430" mass="45573">MSAAPRDRYTTVAIVLHWLIAVAIVFQILLGWRMGWAPKHSALAFALFQLHKSVGITILLLSLVRLGWRLVNKPPHVDQPAWEAAAAKIVHVGFYGLMIGLPLTGWLAVSASPTGIPTLLYGAIPWPHVPGVAELAAPAKHVWYANSKESHEILVKIAYLLLALHLGAVAKHQIIDRDRVFAHMAAGAKPGIAEPRLWLTAAAFLAVIGVGLTYRPPLPQAAAAPPPAPIAQPEPPAPAASAAQPASSAPAQSAAAAAQTAEAPLPPAQWTVRKGSSLGFTTTWSGQTIQGRFDRWTADIRFSPDALDKSHIKVEIDLASAATGDPQRDATLPTADWFDVATHPKAVFTAAKFRKTGEGRFVADGTLDLRGVKKPVSLPFTLKIDGKTARARGTVGLDRTAFGVGQGEFASTDSVPAAVQVQAQVTADRP</sequence>
<keyword evidence="8" id="KW-0249">Electron transport</keyword>
<evidence type="ECO:0000259" key="15">
    <source>
        <dbReference type="SMART" id="SM00867"/>
    </source>
</evidence>
<evidence type="ECO:0000313" key="17">
    <source>
        <dbReference type="Proteomes" id="UP000676409"/>
    </source>
</evidence>
<evidence type="ECO:0000313" key="16">
    <source>
        <dbReference type="EMBL" id="QUD87465.1"/>
    </source>
</evidence>
<evidence type="ECO:0000256" key="3">
    <source>
        <dbReference type="ARBA" id="ARBA00022448"/>
    </source>
</evidence>
<evidence type="ECO:0000256" key="10">
    <source>
        <dbReference type="ARBA" id="ARBA00023004"/>
    </source>
</evidence>
<keyword evidence="11 14" id="KW-0472">Membrane</keyword>
<dbReference type="PANTHER" id="PTHR30529">
    <property type="entry name" value="CYTOCHROME B561"/>
    <property type="match status" value="1"/>
</dbReference>
<dbReference type="SUPFAM" id="SSF101874">
    <property type="entry name" value="YceI-like"/>
    <property type="match status" value="1"/>
</dbReference>
<dbReference type="InterPro" id="IPR052168">
    <property type="entry name" value="Cytochrome_b561_oxidase"/>
</dbReference>
<evidence type="ECO:0000256" key="6">
    <source>
        <dbReference type="ARBA" id="ARBA00022692"/>
    </source>
</evidence>
<feature type="transmembrane region" description="Helical" evidence="14">
    <location>
        <begin position="89"/>
        <end position="109"/>
    </location>
</feature>
<evidence type="ECO:0000256" key="8">
    <source>
        <dbReference type="ARBA" id="ARBA00022982"/>
    </source>
</evidence>
<evidence type="ECO:0000256" key="7">
    <source>
        <dbReference type="ARBA" id="ARBA00022723"/>
    </source>
</evidence>
<feature type="compositionally biased region" description="Low complexity" evidence="13">
    <location>
        <begin position="239"/>
        <end position="263"/>
    </location>
</feature>
<dbReference type="Gene3D" id="2.40.128.110">
    <property type="entry name" value="Lipid/polyisoprenoid-binding, YceI-like"/>
    <property type="match status" value="1"/>
</dbReference>
<keyword evidence="6 14" id="KW-0812">Transmembrane</keyword>
<evidence type="ECO:0000256" key="13">
    <source>
        <dbReference type="SAM" id="MobiDB-lite"/>
    </source>
</evidence>
<evidence type="ECO:0000256" key="4">
    <source>
        <dbReference type="ARBA" id="ARBA00022475"/>
    </source>
</evidence>
<keyword evidence="4" id="KW-1003">Cell membrane</keyword>
<dbReference type="InterPro" id="IPR036761">
    <property type="entry name" value="TTHA0802/YceI-like_sf"/>
</dbReference>
<dbReference type="GO" id="GO:0020037">
    <property type="term" value="F:heme binding"/>
    <property type="evidence" value="ECO:0007669"/>
    <property type="project" value="TreeGrafter"/>
</dbReference>
<feature type="transmembrane region" description="Helical" evidence="14">
    <location>
        <begin position="42"/>
        <end position="68"/>
    </location>
</feature>
<name>A0A975IU76_9CAUL</name>
<proteinExistence type="inferred from homology"/>
<comment type="cofactor">
    <cofactor evidence="1">
        <name>heme b</name>
        <dbReference type="ChEBI" id="CHEBI:60344"/>
    </cofactor>
</comment>
<feature type="region of interest" description="Disordered" evidence="13">
    <location>
        <begin position="221"/>
        <end position="269"/>
    </location>
</feature>
<dbReference type="InterPro" id="IPR011577">
    <property type="entry name" value="Cyt_b561_bac/Ni-Hgenase"/>
</dbReference>
<dbReference type="InterPro" id="IPR007372">
    <property type="entry name" value="Lipid/polyisoprenoid-bd_YceI"/>
</dbReference>
<dbReference type="Pfam" id="PF01292">
    <property type="entry name" value="Ni_hydr_CYTB"/>
    <property type="match status" value="1"/>
</dbReference>
<dbReference type="PANTHER" id="PTHR30529:SF1">
    <property type="entry name" value="CYTOCHROME B561 HOMOLOG 2"/>
    <property type="match status" value="1"/>
</dbReference>
<dbReference type="GO" id="GO:0046872">
    <property type="term" value="F:metal ion binding"/>
    <property type="evidence" value="ECO:0007669"/>
    <property type="project" value="UniProtKB-KW"/>
</dbReference>
<gene>
    <name evidence="16" type="ORF">KCG34_20795</name>
</gene>
<evidence type="ECO:0000256" key="1">
    <source>
        <dbReference type="ARBA" id="ARBA00001970"/>
    </source>
</evidence>
<feature type="transmembrane region" description="Helical" evidence="14">
    <location>
        <begin position="12"/>
        <end position="30"/>
    </location>
</feature>
<dbReference type="Proteomes" id="UP000676409">
    <property type="component" value="Chromosome"/>
</dbReference>
<dbReference type="GO" id="GO:0009055">
    <property type="term" value="F:electron transfer activity"/>
    <property type="evidence" value="ECO:0007669"/>
    <property type="project" value="InterPro"/>
</dbReference>
<dbReference type="SMART" id="SM00867">
    <property type="entry name" value="YceI"/>
    <property type="match status" value="1"/>
</dbReference>
<comment type="similarity">
    <text evidence="12">Belongs to the cytochrome b561 family.</text>
</comment>
<dbReference type="RefSeq" id="WP_211937517.1">
    <property type="nucleotide sequence ID" value="NZ_CP073078.1"/>
</dbReference>
<keyword evidence="7" id="KW-0479">Metal-binding</keyword>
<evidence type="ECO:0000256" key="12">
    <source>
        <dbReference type="ARBA" id="ARBA00037975"/>
    </source>
</evidence>
<dbReference type="Pfam" id="PF04264">
    <property type="entry name" value="YceI"/>
    <property type="match status" value="1"/>
</dbReference>
<keyword evidence="10" id="KW-0408">Iron</keyword>
<dbReference type="InterPro" id="IPR016174">
    <property type="entry name" value="Di-haem_cyt_TM"/>
</dbReference>
<evidence type="ECO:0000256" key="5">
    <source>
        <dbReference type="ARBA" id="ARBA00022617"/>
    </source>
</evidence>
<feature type="domain" description="Lipid/polyisoprenoid-binding YceI-like" evidence="15">
    <location>
        <begin position="269"/>
        <end position="424"/>
    </location>
</feature>
<dbReference type="SUPFAM" id="SSF81342">
    <property type="entry name" value="Transmembrane di-heme cytochromes"/>
    <property type="match status" value="1"/>
</dbReference>
<dbReference type="GO" id="GO:0022904">
    <property type="term" value="P:respiratory electron transport chain"/>
    <property type="evidence" value="ECO:0007669"/>
    <property type="project" value="InterPro"/>
</dbReference>
<dbReference type="KEGG" id="caul:KCG34_20795"/>
<organism evidence="16 17">
    <name type="scientific">Phenylobacterium montanum</name>
    <dbReference type="NCBI Taxonomy" id="2823693"/>
    <lineage>
        <taxon>Bacteria</taxon>
        <taxon>Pseudomonadati</taxon>
        <taxon>Pseudomonadota</taxon>
        <taxon>Alphaproteobacteria</taxon>
        <taxon>Caulobacterales</taxon>
        <taxon>Caulobacteraceae</taxon>
        <taxon>Phenylobacterium</taxon>
    </lineage>
</organism>
<evidence type="ECO:0000256" key="9">
    <source>
        <dbReference type="ARBA" id="ARBA00022989"/>
    </source>
</evidence>
<protein>
    <submittedName>
        <fullName evidence="16">YceI family protein</fullName>
    </submittedName>
</protein>
<keyword evidence="5" id="KW-0349">Heme</keyword>
<comment type="subcellular location">
    <subcellularLocation>
        <location evidence="2">Cell membrane</location>
        <topology evidence="2">Multi-pass membrane protein</topology>
    </subcellularLocation>
</comment>
<evidence type="ECO:0000256" key="14">
    <source>
        <dbReference type="SAM" id="Phobius"/>
    </source>
</evidence>
<dbReference type="GO" id="GO:0005886">
    <property type="term" value="C:plasma membrane"/>
    <property type="evidence" value="ECO:0007669"/>
    <property type="project" value="UniProtKB-SubCell"/>
</dbReference>
<reference evidence="16" key="1">
    <citation type="submission" date="2021-04" db="EMBL/GenBank/DDBJ databases">
        <title>The complete genome sequence of Caulobacter sp. S6.</title>
        <authorList>
            <person name="Tang Y."/>
            <person name="Ouyang W."/>
            <person name="Liu Q."/>
            <person name="Huang B."/>
            <person name="Guo Z."/>
            <person name="Lei P."/>
        </authorList>
    </citation>
    <scope>NUCLEOTIDE SEQUENCE</scope>
    <source>
        <strain evidence="16">S6</strain>
    </source>
</reference>
<evidence type="ECO:0000256" key="2">
    <source>
        <dbReference type="ARBA" id="ARBA00004651"/>
    </source>
</evidence>
<keyword evidence="3" id="KW-0813">Transport</keyword>
<dbReference type="EMBL" id="CP073078">
    <property type="protein sequence ID" value="QUD87465.1"/>
    <property type="molecule type" value="Genomic_DNA"/>
</dbReference>